<keyword evidence="2" id="KW-1185">Reference proteome</keyword>
<protein>
    <submittedName>
        <fullName evidence="1">Uncharacterized protein</fullName>
    </submittedName>
</protein>
<organism evidence="1 2">
    <name type="scientific">Sphaerodactylus townsendi</name>
    <dbReference type="NCBI Taxonomy" id="933632"/>
    <lineage>
        <taxon>Eukaryota</taxon>
        <taxon>Metazoa</taxon>
        <taxon>Chordata</taxon>
        <taxon>Craniata</taxon>
        <taxon>Vertebrata</taxon>
        <taxon>Euteleostomi</taxon>
        <taxon>Lepidosauria</taxon>
        <taxon>Squamata</taxon>
        <taxon>Bifurcata</taxon>
        <taxon>Gekkota</taxon>
        <taxon>Sphaerodactylidae</taxon>
        <taxon>Sphaerodactylus</taxon>
    </lineage>
</organism>
<proteinExistence type="predicted"/>
<dbReference type="Proteomes" id="UP000827872">
    <property type="component" value="Linkage Group LG06"/>
</dbReference>
<evidence type="ECO:0000313" key="2">
    <source>
        <dbReference type="Proteomes" id="UP000827872"/>
    </source>
</evidence>
<gene>
    <name evidence="1" type="ORF">K3G42_029898</name>
</gene>
<accession>A0ACB8FUC3</accession>
<reference evidence="1" key="1">
    <citation type="submission" date="2021-08" db="EMBL/GenBank/DDBJ databases">
        <title>The first chromosome-level gecko genome reveals the dynamic sex chromosomes of Neotropical dwarf geckos (Sphaerodactylidae: Sphaerodactylus).</title>
        <authorList>
            <person name="Pinto B.J."/>
            <person name="Keating S.E."/>
            <person name="Gamble T."/>
        </authorList>
    </citation>
    <scope>NUCLEOTIDE SEQUENCE</scope>
    <source>
        <strain evidence="1">TG3544</strain>
    </source>
</reference>
<sequence>MSEGPSAIVVFLLQAMGSPPEPLPQLCRGYIYAIHGFFLEKIFAAMVGEDSPFERAGSLGSFLAYGFCGLTLERIYLALRNDCCLLTRCLLYILCIYSWELGTGGLLSCFGACPWDYGEYSYNLMGLIALEYFLFWFVGSLLLEKLVICNTLRILLAEPWKAEKKPMPRFELKDD</sequence>
<name>A0ACB8FUC3_9SAUR</name>
<dbReference type="EMBL" id="CM037619">
    <property type="protein sequence ID" value="KAH8008535.1"/>
    <property type="molecule type" value="Genomic_DNA"/>
</dbReference>
<evidence type="ECO:0000313" key="1">
    <source>
        <dbReference type="EMBL" id="KAH8008535.1"/>
    </source>
</evidence>
<comment type="caution">
    <text evidence="1">The sequence shown here is derived from an EMBL/GenBank/DDBJ whole genome shotgun (WGS) entry which is preliminary data.</text>
</comment>